<dbReference type="EC" id="2.4.-.-" evidence="7"/>
<sequence length="340" mass="35661">MAVQLTPITVAICVPVRNEALLLPRLLEAIAAQAQADALTLRLFFDDCRDDSADIVAQHAASMPFRIVSKTGGATAEPNAGRARAQAMTIGLDACGDAAVLLSTDADSIPAPDWVARNLAALDLADLVCGRIVRGGELPSAIQDRVEAYYDGLFALRRAIDPVPWEAPHTHHYTSGASLAVRAGTYRALGGFEPRASAEDARFVDAAHAAGLRVRRDAAVCVETSSRRHGRAAAGLADHLRGLDGGATGPTMAHPADEAWRYRGQARARAAWGDAAAVDRLAVALGRDAAHIRAVARTSANAEAFAMRVIGEVPGGARLATLDEAERALANLTFERSAAA</sequence>
<dbReference type="EMBL" id="JBHRXP010000002">
    <property type="protein sequence ID" value="MFC3579594.1"/>
    <property type="molecule type" value="Genomic_DNA"/>
</dbReference>
<evidence type="ECO:0000256" key="2">
    <source>
        <dbReference type="ARBA" id="ARBA00022475"/>
    </source>
</evidence>
<gene>
    <name evidence="7" type="ORF">ACFONA_05400</name>
</gene>
<keyword evidence="8" id="KW-1185">Reference proteome</keyword>
<keyword evidence="3 7" id="KW-0328">Glycosyltransferase</keyword>
<reference evidence="8" key="1">
    <citation type="journal article" date="2019" name="Int. J. Syst. Evol. Microbiol.">
        <title>The Global Catalogue of Microorganisms (GCM) 10K type strain sequencing project: providing services to taxonomists for standard genome sequencing and annotation.</title>
        <authorList>
            <consortium name="The Broad Institute Genomics Platform"/>
            <consortium name="The Broad Institute Genome Sequencing Center for Infectious Disease"/>
            <person name="Wu L."/>
            <person name="Ma J."/>
        </authorList>
    </citation>
    <scope>NUCLEOTIDE SEQUENCE [LARGE SCALE GENOMIC DNA]</scope>
    <source>
        <strain evidence="8">KCTC 42739</strain>
    </source>
</reference>
<keyword evidence="2" id="KW-1003">Cell membrane</keyword>
<dbReference type="InterPro" id="IPR001173">
    <property type="entry name" value="Glyco_trans_2-like"/>
</dbReference>
<evidence type="ECO:0000256" key="1">
    <source>
        <dbReference type="ARBA" id="ARBA00004236"/>
    </source>
</evidence>
<comment type="subcellular location">
    <subcellularLocation>
        <location evidence="1">Cell membrane</location>
    </subcellularLocation>
</comment>
<name>A0ABV7SRK4_9SPHN</name>
<dbReference type="PANTHER" id="PTHR43646:SF2">
    <property type="entry name" value="GLYCOSYLTRANSFERASE 2-LIKE DOMAIN-CONTAINING PROTEIN"/>
    <property type="match status" value="1"/>
</dbReference>
<protein>
    <submittedName>
        <fullName evidence="7">Glycosyltransferase</fullName>
        <ecNumber evidence="7">2.4.-.-</ecNumber>
    </submittedName>
</protein>
<comment type="caution">
    <text evidence="7">The sequence shown here is derived from an EMBL/GenBank/DDBJ whole genome shotgun (WGS) entry which is preliminary data.</text>
</comment>
<organism evidence="7 8">
    <name type="scientific">Sphingomonas hylomeconis</name>
    <dbReference type="NCBI Taxonomy" id="1395958"/>
    <lineage>
        <taxon>Bacteria</taxon>
        <taxon>Pseudomonadati</taxon>
        <taxon>Pseudomonadota</taxon>
        <taxon>Alphaproteobacteria</taxon>
        <taxon>Sphingomonadales</taxon>
        <taxon>Sphingomonadaceae</taxon>
        <taxon>Sphingomonas</taxon>
    </lineage>
</organism>
<proteinExistence type="predicted"/>
<feature type="domain" description="Glycosyltransferase 2-like" evidence="6">
    <location>
        <begin position="12"/>
        <end position="139"/>
    </location>
</feature>
<evidence type="ECO:0000256" key="3">
    <source>
        <dbReference type="ARBA" id="ARBA00022676"/>
    </source>
</evidence>
<dbReference type="Gene3D" id="3.90.550.10">
    <property type="entry name" value="Spore Coat Polysaccharide Biosynthesis Protein SpsA, Chain A"/>
    <property type="match status" value="1"/>
</dbReference>
<accession>A0ABV7SRK4</accession>
<evidence type="ECO:0000313" key="8">
    <source>
        <dbReference type="Proteomes" id="UP001595713"/>
    </source>
</evidence>
<keyword evidence="5" id="KW-0472">Membrane</keyword>
<dbReference type="InterPro" id="IPR029044">
    <property type="entry name" value="Nucleotide-diphossugar_trans"/>
</dbReference>
<evidence type="ECO:0000256" key="5">
    <source>
        <dbReference type="ARBA" id="ARBA00023136"/>
    </source>
</evidence>
<evidence type="ECO:0000256" key="4">
    <source>
        <dbReference type="ARBA" id="ARBA00022679"/>
    </source>
</evidence>
<evidence type="ECO:0000313" key="7">
    <source>
        <dbReference type="EMBL" id="MFC3579594.1"/>
    </source>
</evidence>
<keyword evidence="4 7" id="KW-0808">Transferase</keyword>
<dbReference type="Pfam" id="PF00535">
    <property type="entry name" value="Glycos_transf_2"/>
    <property type="match status" value="1"/>
</dbReference>
<dbReference type="PANTHER" id="PTHR43646">
    <property type="entry name" value="GLYCOSYLTRANSFERASE"/>
    <property type="match status" value="1"/>
</dbReference>
<evidence type="ECO:0000259" key="6">
    <source>
        <dbReference type="Pfam" id="PF00535"/>
    </source>
</evidence>
<dbReference type="Proteomes" id="UP001595713">
    <property type="component" value="Unassembled WGS sequence"/>
</dbReference>
<dbReference type="SUPFAM" id="SSF53448">
    <property type="entry name" value="Nucleotide-diphospho-sugar transferases"/>
    <property type="match status" value="1"/>
</dbReference>
<dbReference type="GO" id="GO:0016757">
    <property type="term" value="F:glycosyltransferase activity"/>
    <property type="evidence" value="ECO:0007669"/>
    <property type="project" value="UniProtKB-KW"/>
</dbReference>